<keyword evidence="4" id="KW-0808">Transferase</keyword>
<dbReference type="CAZy" id="GT4">
    <property type="family name" value="Glycosyltransferase Family 4"/>
</dbReference>
<dbReference type="Pfam" id="PF00534">
    <property type="entry name" value="Glycos_transf_1"/>
    <property type="match status" value="1"/>
</dbReference>
<evidence type="ECO:0000313" key="3">
    <source>
        <dbReference type="EMBL" id="CAJ73309.1"/>
    </source>
</evidence>
<dbReference type="Pfam" id="PF13439">
    <property type="entry name" value="Glyco_transf_4"/>
    <property type="match status" value="1"/>
</dbReference>
<evidence type="ECO:0000313" key="4">
    <source>
        <dbReference type="EMBL" id="QII12881.1"/>
    </source>
</evidence>
<reference evidence="3" key="1">
    <citation type="journal article" date="2006" name="Nature">
        <title>Deciphering the evolution and metabolism of an anammox bacterium from a community genome.</title>
        <authorList>
            <person name="Strous M."/>
            <person name="Pelletier E."/>
            <person name="Mangenot S."/>
            <person name="Rattei T."/>
            <person name="Lehner A."/>
            <person name="Taylor M.W."/>
            <person name="Horn M."/>
            <person name="Daims H."/>
            <person name="Bartol-Mavel D."/>
            <person name="Wincker P."/>
            <person name="Barbe V."/>
            <person name="Fonknechten N."/>
            <person name="Vallenet D."/>
            <person name="Segurens B."/>
            <person name="Schenowitz-Truong C."/>
            <person name="Medigue C."/>
            <person name="Collingro A."/>
            <person name="Snel B."/>
            <person name="Dutilh B.E."/>
            <person name="OpDenCamp H.J.M."/>
            <person name="vanDerDrift C."/>
            <person name="Cirpus I."/>
            <person name="vanDePas-Schoonen K.T."/>
            <person name="Harhangi H.R."/>
            <person name="vanNiftrik L."/>
            <person name="Schmid M."/>
            <person name="Keltjens J."/>
            <person name="vanDeVossenberg J."/>
            <person name="Kartal B."/>
            <person name="Meier H."/>
            <person name="Frishman D."/>
            <person name="Huynen M.A."/>
            <person name="Mewes H."/>
            <person name="Weissenbach J."/>
            <person name="Jetten M.S.M."/>
            <person name="Wagner M."/>
            <person name="LePaslier D."/>
        </authorList>
    </citation>
    <scope>NUCLEOTIDE SEQUENCE</scope>
</reference>
<organism evidence="3">
    <name type="scientific">Kuenenia stuttgartiensis</name>
    <dbReference type="NCBI Taxonomy" id="174633"/>
    <lineage>
        <taxon>Bacteria</taxon>
        <taxon>Pseudomonadati</taxon>
        <taxon>Planctomycetota</taxon>
        <taxon>Candidatus Brocadiia</taxon>
        <taxon>Candidatus Brocadiales</taxon>
        <taxon>Candidatus Brocadiaceae</taxon>
        <taxon>Candidatus Kuenenia</taxon>
    </lineage>
</organism>
<dbReference type="Proteomes" id="UP000501926">
    <property type="component" value="Chromosome"/>
</dbReference>
<protein>
    <submittedName>
        <fullName evidence="4">Putative lipopolysaccharide N-acetylglucosaminyltransferase</fullName>
        <ecNumber evidence="4">2.4.1.56</ecNumber>
    </submittedName>
</protein>
<name>Q1Q6V4_KUEST</name>
<evidence type="ECO:0000259" key="2">
    <source>
        <dbReference type="Pfam" id="PF13439"/>
    </source>
</evidence>
<accession>Q1Q6V4</accession>
<keyword evidence="4" id="KW-0328">Glycosyltransferase</keyword>
<dbReference type="EMBL" id="CP049055">
    <property type="protein sequence ID" value="QII12881.1"/>
    <property type="molecule type" value="Genomic_DNA"/>
</dbReference>
<sequence>MKILFANKYFYLKGGAEHVFFDSAKLLENSGHKIVFFSMHHPKNLSSAYEKHFVLNVDYEKGSIKNKIDSSVKLLYSLEVKRKAEELIKEEKPDIAHLQNIYHQISPSIIHALKKFHIPIVMTLHDYKMACASYQMLANGRICEACKGGKYYNCFFKKCVKDSEAKSLLNTIEMYLHHKIFHIYDLVDVFISPSMFLKNKVEEMGFKGKIIYLPNFVNLEDYRPQYDWQENAIVYFGRLSKEKGLFTLIEAMKGLNTKLKIIGEGPIKEGLKLSVRSLELKNIKFLGYKAGEELKDEIRKSMFVILPSEWYENNPRSIIEGFALGKPAIGARIGGIPELVKDNETGLTFEPWNADDLKRRISQLIENPSEISRMGKNARKMVNEELNPDIHYGKLMEIYRQFVR</sequence>
<evidence type="ECO:0000313" key="5">
    <source>
        <dbReference type="Proteomes" id="UP000501926"/>
    </source>
</evidence>
<dbReference type="EC" id="2.4.1.56" evidence="4"/>
<dbReference type="InterPro" id="IPR050194">
    <property type="entry name" value="Glycosyltransferase_grp1"/>
</dbReference>
<dbReference type="Gene3D" id="3.40.50.2000">
    <property type="entry name" value="Glycogen Phosphorylase B"/>
    <property type="match status" value="2"/>
</dbReference>
<proteinExistence type="predicted"/>
<feature type="domain" description="Glycosyl transferase family 1" evidence="1">
    <location>
        <begin position="229"/>
        <end position="381"/>
    </location>
</feature>
<evidence type="ECO:0000259" key="1">
    <source>
        <dbReference type="Pfam" id="PF00534"/>
    </source>
</evidence>
<dbReference type="PANTHER" id="PTHR45947">
    <property type="entry name" value="SULFOQUINOVOSYL TRANSFERASE SQD2"/>
    <property type="match status" value="1"/>
</dbReference>
<dbReference type="RefSeq" id="WP_164995248.1">
    <property type="nucleotide sequence ID" value="NZ_CP049055.1"/>
</dbReference>
<dbReference type="EMBL" id="CT573071">
    <property type="protein sequence ID" value="CAJ73309.1"/>
    <property type="molecule type" value="Genomic_DNA"/>
</dbReference>
<dbReference type="PANTHER" id="PTHR45947:SF13">
    <property type="entry name" value="TRANSFERASE"/>
    <property type="match status" value="1"/>
</dbReference>
<feature type="domain" description="Glycosyltransferase subfamily 4-like N-terminal" evidence="2">
    <location>
        <begin position="14"/>
        <end position="220"/>
    </location>
</feature>
<dbReference type="SUPFAM" id="SSF53756">
    <property type="entry name" value="UDP-Glycosyltransferase/glycogen phosphorylase"/>
    <property type="match status" value="1"/>
</dbReference>
<reference evidence="4 5" key="3">
    <citation type="submission" date="2020-02" db="EMBL/GenBank/DDBJ databases">
        <title>Newly sequenced genome of strain CSTR1 showed variability in Candidatus Kuenenia stuttgartiensis genomes.</title>
        <authorList>
            <person name="Ding C."/>
            <person name="Adrian L."/>
        </authorList>
    </citation>
    <scope>NUCLEOTIDE SEQUENCE [LARGE SCALE GENOMIC DNA]</scope>
    <source>
        <strain evidence="4 5">CSTR1</strain>
    </source>
</reference>
<gene>
    <name evidence="4" type="ORF">KsCSTR_35020</name>
    <name evidence="3" type="ORF">kuste2561</name>
</gene>
<dbReference type="InterPro" id="IPR028098">
    <property type="entry name" value="Glyco_trans_4-like_N"/>
</dbReference>
<dbReference type="AlphaFoldDB" id="Q1Q6V4"/>
<dbReference type="InterPro" id="IPR001296">
    <property type="entry name" value="Glyco_trans_1"/>
</dbReference>
<reference evidence="3" key="2">
    <citation type="submission" date="2006-01" db="EMBL/GenBank/DDBJ databases">
        <authorList>
            <person name="Genoscope"/>
        </authorList>
    </citation>
    <scope>NUCLEOTIDE SEQUENCE</scope>
</reference>
<dbReference type="GO" id="GO:0008917">
    <property type="term" value="F:lipopolysaccharide N-acetylglucosaminyltransferase activity"/>
    <property type="evidence" value="ECO:0007669"/>
    <property type="project" value="UniProtKB-EC"/>
</dbReference>